<evidence type="ECO:0000259" key="1">
    <source>
        <dbReference type="Pfam" id="PF00534"/>
    </source>
</evidence>
<dbReference type="InterPro" id="IPR001296">
    <property type="entry name" value="Glyco_trans_1"/>
</dbReference>
<sequence length="398" mass="42585">MQIAYILNSYPQPSHSFIRREIRALEAAGHGVTRIAMRPGDTPLVDTQDVEEAAATSYVLRAGAWALLISLVQVVAAGPGRFLAALRLAITCGRRSEVGTLKHLIYLVEAVHVAKLCRAAGATHAHAHFGTNAAAVAMLCEALSGPAYSFTVHGPEEYDAPRALSLGTKVARSKFTVAITSYGRSQLARWAGPDHWHRIKVVHCGVDRARFPDPLPLPDGPPRFVAIGRFVEQKGQLMALDALAGLVKTHPQAHLTLIGDGEMRGEIEARIADLELHTNVTLTGWVDEARILQELQSAHALLMPSFAEGLPMVIMEAMAAGRLVIATYIAGIPELVQEGETGLLVPAGDAAALTHAMQRLADLPADTSARMAAKARTRVLARHDAATEAAKLADLIAR</sequence>
<evidence type="ECO:0000313" key="3">
    <source>
        <dbReference type="Proteomes" id="UP000683291"/>
    </source>
</evidence>
<reference evidence="2" key="1">
    <citation type="submission" date="2021-04" db="EMBL/GenBank/DDBJ databases">
        <title>Complete genome sequence for Sulfitobacter sp. strain JK7-1.</title>
        <authorList>
            <person name="Park S.-J."/>
        </authorList>
    </citation>
    <scope>NUCLEOTIDE SEQUENCE</scope>
    <source>
        <strain evidence="2">JK7-1</strain>
    </source>
</reference>
<dbReference type="Proteomes" id="UP000683291">
    <property type="component" value="Chromosome 1"/>
</dbReference>
<keyword evidence="3" id="KW-1185">Reference proteome</keyword>
<dbReference type="Pfam" id="PF00534">
    <property type="entry name" value="Glycos_transf_1"/>
    <property type="match status" value="1"/>
</dbReference>
<dbReference type="AlphaFoldDB" id="A0A975JB52"/>
<organism evidence="2 3">
    <name type="scientific">Sulfitobacter albidus</name>
    <dbReference type="NCBI Taxonomy" id="2829501"/>
    <lineage>
        <taxon>Bacteria</taxon>
        <taxon>Pseudomonadati</taxon>
        <taxon>Pseudomonadota</taxon>
        <taxon>Alphaproteobacteria</taxon>
        <taxon>Rhodobacterales</taxon>
        <taxon>Roseobacteraceae</taxon>
        <taxon>Sulfitobacter</taxon>
    </lineage>
</organism>
<gene>
    <name evidence="2" type="ORF">KDD17_09300</name>
</gene>
<protein>
    <submittedName>
        <fullName evidence="2">Glycosyltransferase family 4 protein</fullName>
    </submittedName>
</protein>
<dbReference type="InterPro" id="IPR050194">
    <property type="entry name" value="Glycosyltransferase_grp1"/>
</dbReference>
<dbReference type="KEGG" id="sual:KDD17_09300"/>
<dbReference type="EMBL" id="CP073581">
    <property type="protein sequence ID" value="QUJ75217.1"/>
    <property type="molecule type" value="Genomic_DNA"/>
</dbReference>
<dbReference type="GO" id="GO:0016757">
    <property type="term" value="F:glycosyltransferase activity"/>
    <property type="evidence" value="ECO:0007669"/>
    <property type="project" value="TreeGrafter"/>
</dbReference>
<dbReference type="Gene3D" id="3.40.50.2000">
    <property type="entry name" value="Glycogen Phosphorylase B"/>
    <property type="match status" value="2"/>
</dbReference>
<dbReference type="SUPFAM" id="SSF53756">
    <property type="entry name" value="UDP-Glycosyltransferase/glycogen phosphorylase"/>
    <property type="match status" value="1"/>
</dbReference>
<accession>A0A975JB52</accession>
<evidence type="ECO:0000313" key="2">
    <source>
        <dbReference type="EMBL" id="QUJ75217.1"/>
    </source>
</evidence>
<dbReference type="CDD" id="cd03801">
    <property type="entry name" value="GT4_PimA-like"/>
    <property type="match status" value="1"/>
</dbReference>
<dbReference type="RefSeq" id="WP_212703422.1">
    <property type="nucleotide sequence ID" value="NZ_CP073581.1"/>
</dbReference>
<name>A0A975JB52_9RHOB</name>
<feature type="domain" description="Glycosyl transferase family 1" evidence="1">
    <location>
        <begin position="209"/>
        <end position="377"/>
    </location>
</feature>
<dbReference type="PANTHER" id="PTHR45947:SF15">
    <property type="entry name" value="TEICHURONIC ACID BIOSYNTHESIS GLYCOSYLTRANSFERASE TUAC-RELATED"/>
    <property type="match status" value="1"/>
</dbReference>
<dbReference type="PANTHER" id="PTHR45947">
    <property type="entry name" value="SULFOQUINOVOSYL TRANSFERASE SQD2"/>
    <property type="match status" value="1"/>
</dbReference>
<proteinExistence type="predicted"/>